<evidence type="ECO:0000313" key="5">
    <source>
        <dbReference type="Proteomes" id="UP000278006"/>
    </source>
</evidence>
<dbReference type="Proteomes" id="UP000278006">
    <property type="component" value="Unassembled WGS sequence"/>
</dbReference>
<dbReference type="SMART" id="SM00450">
    <property type="entry name" value="RHOD"/>
    <property type="match status" value="2"/>
</dbReference>
<organism evidence="4 5">
    <name type="scientific">Corticibacter populi</name>
    <dbReference type="NCBI Taxonomy" id="1550736"/>
    <lineage>
        <taxon>Bacteria</taxon>
        <taxon>Pseudomonadati</taxon>
        <taxon>Pseudomonadota</taxon>
        <taxon>Betaproteobacteria</taxon>
        <taxon>Burkholderiales</taxon>
        <taxon>Comamonadaceae</taxon>
        <taxon>Corticibacter</taxon>
    </lineage>
</organism>
<sequence>MPSPVSPVLSCQELAEWQAHGVARRLVLVDCRHELADPAWGRQAYRQGRIPGAIFLSLDDDLSAAPDGRNGRHPLPTPQAFAQTLARAGIGNDSHVVAYDQGVGMFAARLWWMLRWLGHTAVQVLDGGSAQWQREARPIEIGTPKAPAPAHFVPDVQTGMLRDAGTVLQALGDGRQYLLDARAPERFRGEVEPLDRVAGHIPGAVNRPFTDNLEAGLFKPAGQLRSEFEALLAGRASGQVIHQCGSGVSACVNLLAMERAGLSGSALYAGSWSEWCSDPARPVAVGA</sequence>
<dbReference type="InterPro" id="IPR001763">
    <property type="entry name" value="Rhodanese-like_dom"/>
</dbReference>
<proteinExistence type="predicted"/>
<dbReference type="EMBL" id="RDQO01000002">
    <property type="protein sequence ID" value="RMX06384.1"/>
    <property type="molecule type" value="Genomic_DNA"/>
</dbReference>
<dbReference type="RefSeq" id="WP_122227559.1">
    <property type="nucleotide sequence ID" value="NZ_RDQO01000002.1"/>
</dbReference>
<dbReference type="Gene3D" id="3.40.250.10">
    <property type="entry name" value="Rhodanese-like domain"/>
    <property type="match status" value="2"/>
</dbReference>
<reference evidence="4 5" key="1">
    <citation type="submission" date="2018-10" db="EMBL/GenBank/DDBJ databases">
        <title>Draft genome of Cortibacter populi DSM10536.</title>
        <authorList>
            <person name="Bernier A.-M."/>
            <person name="Bernard K."/>
        </authorList>
    </citation>
    <scope>NUCLEOTIDE SEQUENCE [LARGE SCALE GENOMIC DNA]</scope>
    <source>
        <strain evidence="4 5">DSM 105136</strain>
    </source>
</reference>
<dbReference type="InterPro" id="IPR036873">
    <property type="entry name" value="Rhodanese-like_dom_sf"/>
</dbReference>
<evidence type="ECO:0000259" key="3">
    <source>
        <dbReference type="PROSITE" id="PS50206"/>
    </source>
</evidence>
<dbReference type="PANTHER" id="PTHR11364">
    <property type="entry name" value="THIOSULFATE SULFERTANSFERASE"/>
    <property type="match status" value="1"/>
</dbReference>
<keyword evidence="2" id="KW-0677">Repeat</keyword>
<keyword evidence="5" id="KW-1185">Reference proteome</keyword>
<dbReference type="GO" id="GO:0004792">
    <property type="term" value="F:thiosulfate-cyanide sulfurtransferase activity"/>
    <property type="evidence" value="ECO:0007669"/>
    <property type="project" value="TreeGrafter"/>
</dbReference>
<feature type="domain" description="Rhodanese" evidence="3">
    <location>
        <begin position="172"/>
        <end position="284"/>
    </location>
</feature>
<accession>A0A3M6QTM7</accession>
<dbReference type="CDD" id="cd01448">
    <property type="entry name" value="TST_Repeat_1"/>
    <property type="match status" value="1"/>
</dbReference>
<keyword evidence="1 4" id="KW-0808">Transferase</keyword>
<evidence type="ECO:0000256" key="2">
    <source>
        <dbReference type="ARBA" id="ARBA00022737"/>
    </source>
</evidence>
<dbReference type="AlphaFoldDB" id="A0A3M6QTM7"/>
<dbReference type="SUPFAM" id="SSF52821">
    <property type="entry name" value="Rhodanese/Cell cycle control phosphatase"/>
    <property type="match status" value="2"/>
</dbReference>
<dbReference type="OrthoDB" id="9781034at2"/>
<comment type="caution">
    <text evidence="4">The sequence shown here is derived from an EMBL/GenBank/DDBJ whole genome shotgun (WGS) entry which is preliminary data.</text>
</comment>
<gene>
    <name evidence="4" type="ORF">D8I35_07545</name>
</gene>
<name>A0A3M6QTM7_9BURK</name>
<protein>
    <submittedName>
        <fullName evidence="4">Sulfurtransferase</fullName>
    </submittedName>
</protein>
<evidence type="ECO:0000256" key="1">
    <source>
        <dbReference type="ARBA" id="ARBA00022679"/>
    </source>
</evidence>
<dbReference type="PANTHER" id="PTHR11364:SF27">
    <property type="entry name" value="SULFURTRANSFERASE"/>
    <property type="match status" value="1"/>
</dbReference>
<dbReference type="PROSITE" id="PS50206">
    <property type="entry name" value="RHODANESE_3"/>
    <property type="match status" value="2"/>
</dbReference>
<dbReference type="InterPro" id="IPR045078">
    <property type="entry name" value="TST/MPST-like"/>
</dbReference>
<feature type="domain" description="Rhodanese" evidence="3">
    <location>
        <begin position="22"/>
        <end position="141"/>
    </location>
</feature>
<dbReference type="CDD" id="cd01449">
    <property type="entry name" value="TST_Repeat_2"/>
    <property type="match status" value="1"/>
</dbReference>
<dbReference type="Pfam" id="PF00581">
    <property type="entry name" value="Rhodanese"/>
    <property type="match status" value="2"/>
</dbReference>
<evidence type="ECO:0000313" key="4">
    <source>
        <dbReference type="EMBL" id="RMX06384.1"/>
    </source>
</evidence>